<keyword evidence="1" id="KW-0175">Coiled coil</keyword>
<organism evidence="2 3">
    <name type="scientific">Thauera terpenica 58Eu</name>
    <dbReference type="NCBI Taxonomy" id="1348657"/>
    <lineage>
        <taxon>Bacteria</taxon>
        <taxon>Pseudomonadati</taxon>
        <taxon>Pseudomonadota</taxon>
        <taxon>Betaproteobacteria</taxon>
        <taxon>Rhodocyclales</taxon>
        <taxon>Zoogloeaceae</taxon>
        <taxon>Thauera</taxon>
    </lineage>
</organism>
<protein>
    <recommendedName>
        <fullName evidence="4">DUF465 domain-containing protein</fullName>
    </recommendedName>
</protein>
<proteinExistence type="predicted"/>
<accession>S9ZEK8</accession>
<evidence type="ECO:0000313" key="2">
    <source>
        <dbReference type="EMBL" id="EPZ15725.1"/>
    </source>
</evidence>
<dbReference type="Pfam" id="PF04325">
    <property type="entry name" value="DUF465"/>
    <property type="match status" value="1"/>
</dbReference>
<reference evidence="2 3" key="1">
    <citation type="submission" date="2013-06" db="EMBL/GenBank/DDBJ databases">
        <title>Draft genome sequence of Thauera terpenica.</title>
        <authorList>
            <person name="Liu B."/>
            <person name="Frostegard A.H."/>
            <person name="Shapleigh J.P."/>
        </authorList>
    </citation>
    <scope>NUCLEOTIDE SEQUENCE [LARGE SCALE GENOMIC DNA]</scope>
    <source>
        <strain evidence="2 3">58Eu</strain>
    </source>
</reference>
<sequence>MNEDIFDEEATNLRIRLQELRTEHQDLDEAIARLSLVPVADELIVRRLKKRKLLLKDRLVAIERLLDPNELA</sequence>
<dbReference type="Proteomes" id="UP000015455">
    <property type="component" value="Unassembled WGS sequence"/>
</dbReference>
<dbReference type="Gene3D" id="6.10.280.50">
    <property type="match status" value="1"/>
</dbReference>
<comment type="caution">
    <text evidence="2">The sequence shown here is derived from an EMBL/GenBank/DDBJ whole genome shotgun (WGS) entry which is preliminary data.</text>
</comment>
<gene>
    <name evidence="2" type="ORF">M622_14540</name>
</gene>
<name>S9ZEK8_9RHOO</name>
<dbReference type="eggNOG" id="COG5481">
    <property type="taxonomic scope" value="Bacteria"/>
</dbReference>
<dbReference type="EMBL" id="ATJV01000051">
    <property type="protein sequence ID" value="EPZ15725.1"/>
    <property type="molecule type" value="Genomic_DNA"/>
</dbReference>
<dbReference type="STRING" id="1348657.M622_14540"/>
<dbReference type="RefSeq" id="WP_021249213.1">
    <property type="nucleotide sequence ID" value="NZ_ATJV01000051.1"/>
</dbReference>
<evidence type="ECO:0008006" key="4">
    <source>
        <dbReference type="Google" id="ProtNLM"/>
    </source>
</evidence>
<feature type="coiled-coil region" evidence="1">
    <location>
        <begin position="10"/>
        <end position="37"/>
    </location>
</feature>
<dbReference type="InterPro" id="IPR038444">
    <property type="entry name" value="DUF465_sf"/>
</dbReference>
<dbReference type="InterPro" id="IPR007420">
    <property type="entry name" value="DUF465"/>
</dbReference>
<evidence type="ECO:0000256" key="1">
    <source>
        <dbReference type="SAM" id="Coils"/>
    </source>
</evidence>
<dbReference type="OrthoDB" id="5787087at2"/>
<dbReference type="AlphaFoldDB" id="S9ZEK8"/>
<keyword evidence="3" id="KW-1185">Reference proteome</keyword>
<evidence type="ECO:0000313" key="3">
    <source>
        <dbReference type="Proteomes" id="UP000015455"/>
    </source>
</evidence>
<dbReference type="PATRIC" id="fig|1348657.5.peg.1791"/>